<comment type="caution">
    <text evidence="1">The sequence shown here is derived from an EMBL/GenBank/DDBJ whole genome shotgun (WGS) entry which is preliminary data.</text>
</comment>
<evidence type="ECO:0000313" key="1">
    <source>
        <dbReference type="EMBL" id="KAJ0182239.1"/>
    </source>
</evidence>
<dbReference type="EMBL" id="CM034389">
    <property type="protein sequence ID" value="KAJ0182239.1"/>
    <property type="molecule type" value="Genomic_DNA"/>
</dbReference>
<proteinExistence type="predicted"/>
<protein>
    <submittedName>
        <fullName evidence="1">Uncharacterized protein</fullName>
    </submittedName>
</protein>
<reference evidence="1 2" key="1">
    <citation type="journal article" date="2021" name="Front. Genet.">
        <title>Chromosome-Level Genome Assembly Reveals Significant Gene Expansion in the Toll and IMD Signaling Pathways of Dendrolimus kikuchii.</title>
        <authorList>
            <person name="Zhou J."/>
            <person name="Wu P."/>
            <person name="Xiong Z."/>
            <person name="Liu N."/>
            <person name="Zhao N."/>
            <person name="Ji M."/>
            <person name="Qiu Y."/>
            <person name="Yang B."/>
        </authorList>
    </citation>
    <scope>NUCLEOTIDE SEQUENCE [LARGE SCALE GENOMIC DNA]</scope>
    <source>
        <strain evidence="1">Ann1</strain>
    </source>
</reference>
<dbReference type="Proteomes" id="UP000824533">
    <property type="component" value="Linkage Group LG03"/>
</dbReference>
<organism evidence="1 2">
    <name type="scientific">Dendrolimus kikuchii</name>
    <dbReference type="NCBI Taxonomy" id="765133"/>
    <lineage>
        <taxon>Eukaryota</taxon>
        <taxon>Metazoa</taxon>
        <taxon>Ecdysozoa</taxon>
        <taxon>Arthropoda</taxon>
        <taxon>Hexapoda</taxon>
        <taxon>Insecta</taxon>
        <taxon>Pterygota</taxon>
        <taxon>Neoptera</taxon>
        <taxon>Endopterygota</taxon>
        <taxon>Lepidoptera</taxon>
        <taxon>Glossata</taxon>
        <taxon>Ditrysia</taxon>
        <taxon>Bombycoidea</taxon>
        <taxon>Lasiocampidae</taxon>
        <taxon>Dendrolimus</taxon>
    </lineage>
</organism>
<sequence>MLQAYKKFNSTHKDNRLNLSALGFHEENSVIYINELLTKKGKNLHYLARKLIKGIDWKFCWTSRGKIFIRKEEGQPAIEIKSDEQISTLNKNSTVETTLAWKHTYSIKSRLYNRANKDLKIYPLTRRETKHKVTNWLKSLDYDASEALIN</sequence>
<accession>A0ACC1DE60</accession>
<name>A0ACC1DE60_9NEOP</name>
<keyword evidence="2" id="KW-1185">Reference proteome</keyword>
<evidence type="ECO:0000313" key="2">
    <source>
        <dbReference type="Proteomes" id="UP000824533"/>
    </source>
</evidence>
<gene>
    <name evidence="1" type="ORF">K1T71_001608</name>
</gene>